<sequence>MSDSPRINRAPDGQSLNVPASERRMTVGDELFSGVGRICDTAVRLTGVDGAAAAVLSGSGGIRELVYASDALAQQIDEMQFTLGEGPCLDAYRNDGPELCAHLDTATFFRRWPAFTAELGVLGVGAVFAYPIPGPLHPMGTLELYRRNGGALAEREQETTRRCAAALQRTLESNWWSQVGSSAEQTLLEQVAIDLEADSAADPLSRTHVHVAAGMVAVQLSISISDALGRLRAHAYAHQQSVVAVAAEVMARRLAFSDLDDQSRD</sequence>
<gene>
    <name evidence="3" type="ORF">HLY00_4223</name>
</gene>
<dbReference type="EMBL" id="JABFYL010000045">
    <property type="protein sequence ID" value="NVN52517.1"/>
    <property type="molecule type" value="Genomic_DNA"/>
</dbReference>
<accession>A0A850PUG4</accession>
<dbReference type="Proteomes" id="UP000570517">
    <property type="component" value="Unassembled WGS sequence"/>
</dbReference>
<dbReference type="SMART" id="SM01012">
    <property type="entry name" value="ANTAR"/>
    <property type="match status" value="1"/>
</dbReference>
<dbReference type="InterPro" id="IPR005561">
    <property type="entry name" value="ANTAR"/>
</dbReference>
<evidence type="ECO:0000313" key="3">
    <source>
        <dbReference type="EMBL" id="NVN52517.1"/>
    </source>
</evidence>
<dbReference type="Gene3D" id="3.30.450.40">
    <property type="match status" value="1"/>
</dbReference>
<evidence type="ECO:0000256" key="1">
    <source>
        <dbReference type="SAM" id="MobiDB-lite"/>
    </source>
</evidence>
<protein>
    <recommendedName>
        <fullName evidence="2">ANTAR domain-containing protein</fullName>
    </recommendedName>
</protein>
<feature type="region of interest" description="Disordered" evidence="1">
    <location>
        <begin position="1"/>
        <end position="20"/>
    </location>
</feature>
<evidence type="ECO:0000259" key="2">
    <source>
        <dbReference type="SMART" id="SM01012"/>
    </source>
</evidence>
<proteinExistence type="predicted"/>
<dbReference type="AlphaFoldDB" id="A0A850PUG4"/>
<evidence type="ECO:0000313" key="4">
    <source>
        <dbReference type="Proteomes" id="UP000570517"/>
    </source>
</evidence>
<dbReference type="GO" id="GO:0003723">
    <property type="term" value="F:RNA binding"/>
    <property type="evidence" value="ECO:0007669"/>
    <property type="project" value="InterPro"/>
</dbReference>
<comment type="caution">
    <text evidence="3">The sequence shown here is derived from an EMBL/GenBank/DDBJ whole genome shotgun (WGS) entry which is preliminary data.</text>
</comment>
<reference evidence="3 4" key="1">
    <citation type="submission" date="2020-05" db="EMBL/GenBank/DDBJ databases">
        <title>Draft genome sequence of Mycobacterium hippocampi DL, isolated from European seabass, Dicentrarchus labrax, reared in fish farms.</title>
        <authorList>
            <person name="Stathopoulou P."/>
            <person name="Asimakis E."/>
            <person name="Tzokas K."/>
            <person name="Batargias C."/>
            <person name="Tsiamis G."/>
        </authorList>
    </citation>
    <scope>NUCLEOTIDE SEQUENCE [LARGE SCALE GENOMIC DNA]</scope>
    <source>
        <strain evidence="3 4">DL</strain>
    </source>
</reference>
<dbReference type="SUPFAM" id="SSF55781">
    <property type="entry name" value="GAF domain-like"/>
    <property type="match status" value="1"/>
</dbReference>
<feature type="domain" description="ANTAR" evidence="2">
    <location>
        <begin position="195"/>
        <end position="250"/>
    </location>
</feature>
<dbReference type="InterPro" id="IPR029016">
    <property type="entry name" value="GAF-like_dom_sf"/>
</dbReference>
<keyword evidence="4" id="KW-1185">Reference proteome</keyword>
<organism evidence="3 4">
    <name type="scientific">Mycolicibacterium hippocampi</name>
    <dbReference type="NCBI Taxonomy" id="659824"/>
    <lineage>
        <taxon>Bacteria</taxon>
        <taxon>Bacillati</taxon>
        <taxon>Actinomycetota</taxon>
        <taxon>Actinomycetes</taxon>
        <taxon>Mycobacteriales</taxon>
        <taxon>Mycobacteriaceae</taxon>
        <taxon>Mycolicibacterium</taxon>
    </lineage>
</organism>
<name>A0A850PUG4_9MYCO</name>